<evidence type="ECO:0000313" key="2">
    <source>
        <dbReference type="EMBL" id="MPC37559.1"/>
    </source>
</evidence>
<accession>A0A5B7EX19</accession>
<organism evidence="2 3">
    <name type="scientific">Portunus trituberculatus</name>
    <name type="common">Swimming crab</name>
    <name type="synonym">Neptunus trituberculatus</name>
    <dbReference type="NCBI Taxonomy" id="210409"/>
    <lineage>
        <taxon>Eukaryota</taxon>
        <taxon>Metazoa</taxon>
        <taxon>Ecdysozoa</taxon>
        <taxon>Arthropoda</taxon>
        <taxon>Crustacea</taxon>
        <taxon>Multicrustacea</taxon>
        <taxon>Malacostraca</taxon>
        <taxon>Eumalacostraca</taxon>
        <taxon>Eucarida</taxon>
        <taxon>Decapoda</taxon>
        <taxon>Pleocyemata</taxon>
        <taxon>Brachyura</taxon>
        <taxon>Eubrachyura</taxon>
        <taxon>Portunoidea</taxon>
        <taxon>Portunidae</taxon>
        <taxon>Portuninae</taxon>
        <taxon>Portunus</taxon>
    </lineage>
</organism>
<evidence type="ECO:0000313" key="3">
    <source>
        <dbReference type="Proteomes" id="UP000324222"/>
    </source>
</evidence>
<dbReference type="Proteomes" id="UP000324222">
    <property type="component" value="Unassembled WGS sequence"/>
</dbReference>
<dbReference type="AlphaFoldDB" id="A0A5B7EX19"/>
<name>A0A5B7EX19_PORTR</name>
<keyword evidence="3" id="KW-1185">Reference proteome</keyword>
<sequence>MFWQAQAAAAPNMHRVDAVRASLPLRHLARHHTALDIFLPPSHMAPPNHIHTPNKKDLLNKQG</sequence>
<gene>
    <name evidence="2" type="ORF">E2C01_031045</name>
</gene>
<feature type="region of interest" description="Disordered" evidence="1">
    <location>
        <begin position="39"/>
        <end position="63"/>
    </location>
</feature>
<feature type="compositionally biased region" description="Basic and acidic residues" evidence="1">
    <location>
        <begin position="54"/>
        <end position="63"/>
    </location>
</feature>
<proteinExistence type="predicted"/>
<protein>
    <submittedName>
        <fullName evidence="2">Uncharacterized protein</fullName>
    </submittedName>
</protein>
<reference evidence="2 3" key="1">
    <citation type="submission" date="2019-05" db="EMBL/GenBank/DDBJ databases">
        <title>Another draft genome of Portunus trituberculatus and its Hox gene families provides insights of decapod evolution.</title>
        <authorList>
            <person name="Jeong J.-H."/>
            <person name="Song I."/>
            <person name="Kim S."/>
            <person name="Choi T."/>
            <person name="Kim D."/>
            <person name="Ryu S."/>
            <person name="Kim W."/>
        </authorList>
    </citation>
    <scope>NUCLEOTIDE SEQUENCE [LARGE SCALE GENOMIC DNA]</scope>
    <source>
        <tissue evidence="2">Muscle</tissue>
    </source>
</reference>
<comment type="caution">
    <text evidence="2">The sequence shown here is derived from an EMBL/GenBank/DDBJ whole genome shotgun (WGS) entry which is preliminary data.</text>
</comment>
<dbReference type="EMBL" id="VSRR010003815">
    <property type="protein sequence ID" value="MPC37559.1"/>
    <property type="molecule type" value="Genomic_DNA"/>
</dbReference>
<evidence type="ECO:0000256" key="1">
    <source>
        <dbReference type="SAM" id="MobiDB-lite"/>
    </source>
</evidence>